<dbReference type="PANTHER" id="PTHR48207:SF3">
    <property type="entry name" value="SUCCINATE--HYDROXYMETHYLGLUTARATE COA-TRANSFERASE"/>
    <property type="match status" value="1"/>
</dbReference>
<dbReference type="InterPro" id="IPR044855">
    <property type="entry name" value="CoA-Trfase_III_dom3_sf"/>
</dbReference>
<organism evidence="2 3">
    <name type="scientific">Brevundimonas vancanneytii</name>
    <dbReference type="NCBI Taxonomy" id="1325724"/>
    <lineage>
        <taxon>Bacteria</taxon>
        <taxon>Pseudomonadati</taxon>
        <taxon>Pseudomonadota</taxon>
        <taxon>Alphaproteobacteria</taxon>
        <taxon>Caulobacterales</taxon>
        <taxon>Caulobacteraceae</taxon>
        <taxon>Brevundimonas</taxon>
    </lineage>
</organism>
<name>A0A4P1K9V6_9CAUL</name>
<keyword evidence="1 2" id="KW-0808">Transferase</keyword>
<dbReference type="GO" id="GO:0033608">
    <property type="term" value="F:formyl-CoA transferase activity"/>
    <property type="evidence" value="ECO:0007669"/>
    <property type="project" value="UniProtKB-EC"/>
</dbReference>
<evidence type="ECO:0000256" key="1">
    <source>
        <dbReference type="ARBA" id="ARBA00022679"/>
    </source>
</evidence>
<dbReference type="Pfam" id="PF02515">
    <property type="entry name" value="CoA_transf_3"/>
    <property type="match status" value="1"/>
</dbReference>
<dbReference type="AlphaFoldDB" id="A0A4P1K9V6"/>
<proteinExistence type="predicted"/>
<dbReference type="EC" id="2.8.3.16" evidence="2"/>
<protein>
    <submittedName>
        <fullName evidence="2">Formyl-coenzyme A transferase</fullName>
        <ecNumber evidence="2">2.8.3.16</ecNumber>
    </submittedName>
</protein>
<dbReference type="Gene3D" id="3.40.50.10540">
    <property type="entry name" value="Crotonobetainyl-coa:carnitine coa-transferase, domain 1"/>
    <property type="match status" value="1"/>
</dbReference>
<dbReference type="PANTHER" id="PTHR48207">
    <property type="entry name" value="SUCCINATE--HYDROXYMETHYLGLUTARATE COA-TRANSFERASE"/>
    <property type="match status" value="1"/>
</dbReference>
<dbReference type="SUPFAM" id="SSF89796">
    <property type="entry name" value="CoA-transferase family III (CaiB/BaiF)"/>
    <property type="match status" value="1"/>
</dbReference>
<accession>A0A4P1K9V6</accession>
<evidence type="ECO:0000313" key="2">
    <source>
        <dbReference type="EMBL" id="VTO17170.1"/>
    </source>
</evidence>
<dbReference type="EMBL" id="LR588407">
    <property type="protein sequence ID" value="VTO17170.1"/>
    <property type="molecule type" value="Genomic_DNA"/>
</dbReference>
<dbReference type="InterPro" id="IPR023606">
    <property type="entry name" value="CoA-Trfase_III_dom_1_sf"/>
</dbReference>
<keyword evidence="3" id="KW-1185">Reference proteome</keyword>
<reference evidence="2 3" key="1">
    <citation type="submission" date="2019-04" db="EMBL/GenBank/DDBJ databases">
        <authorList>
            <consortium name="Pathogen Informatics"/>
        </authorList>
    </citation>
    <scope>NUCLEOTIDE SEQUENCE [LARGE SCALE GENOMIC DNA]</scope>
    <source>
        <strain evidence="2 3">NCTC9239</strain>
    </source>
</reference>
<dbReference type="InterPro" id="IPR050483">
    <property type="entry name" value="CoA-transferase_III_domain"/>
</dbReference>
<dbReference type="KEGG" id="bvy:NCTC9239_02333"/>
<gene>
    <name evidence="2" type="primary">frc_3</name>
    <name evidence="2" type="ORF">NCTC9239_02333</name>
</gene>
<sequence length="322" mass="34550">MTATEIAPPPLSGLRVLDLTRVVAGPFAAQTLGDLGADVIKVERKGEGDDVRRVGPPWMKNADGEDLEESTYFQSVNRNKRSIALDFSVPEGADALRRLAAISDILIENYRPGTLSRYGLGYEDLRAVNPRLIYCAVSGFGQDGPYAERSGYDYLIQGMGGVMSVTGPRDGEAGAGPVRVGIPLVDIFAGMNATIGILAALQHRHRTGQGQLVDISLFDSQLSSLLNTASAWLNAGTVLGRTGNDHPSAAPYGVYEASDGHVIIATFNDREFYRLADALGRPEWRTDSRFATNGGRVENRAAIKAAVGTSSARSREPGGWRR</sequence>
<dbReference type="Proteomes" id="UP000309952">
    <property type="component" value="Chromosome"/>
</dbReference>
<dbReference type="Gene3D" id="3.30.1540.10">
    <property type="entry name" value="formyl-coa transferase, domain 3"/>
    <property type="match status" value="1"/>
</dbReference>
<dbReference type="InterPro" id="IPR003673">
    <property type="entry name" value="CoA-Trfase_fam_III"/>
</dbReference>
<evidence type="ECO:0000313" key="3">
    <source>
        <dbReference type="Proteomes" id="UP000309952"/>
    </source>
</evidence>